<dbReference type="InterPro" id="IPR036397">
    <property type="entry name" value="RNaseH_sf"/>
</dbReference>
<dbReference type="AlphaFoldDB" id="A0A2N0P6N8"/>
<protein>
    <recommendedName>
        <fullName evidence="3">Transposable element tc3 transposase</fullName>
    </recommendedName>
</protein>
<evidence type="ECO:0000313" key="2">
    <source>
        <dbReference type="Proteomes" id="UP000232722"/>
    </source>
</evidence>
<evidence type="ECO:0008006" key="3">
    <source>
        <dbReference type="Google" id="ProtNLM"/>
    </source>
</evidence>
<reference evidence="1 2" key="2">
    <citation type="submission" date="2017-09" db="EMBL/GenBank/DDBJ databases">
        <title>Extensive intraspecific genome diversity in a model arbuscular mycorrhizal fungus.</title>
        <authorList>
            <person name="Chen E.C."/>
            <person name="Morin E."/>
            <person name="Beaudet D."/>
            <person name="Noel J."/>
            <person name="Ndikumana S."/>
            <person name="Charron P."/>
            <person name="St-Onge C."/>
            <person name="Giorgi J."/>
            <person name="Grigoriev I.V."/>
            <person name="Roux C."/>
            <person name="Martin F.M."/>
            <person name="Corradi N."/>
        </authorList>
    </citation>
    <scope>NUCLEOTIDE SEQUENCE [LARGE SCALE GENOMIC DNA]</scope>
    <source>
        <strain evidence="1 2">A5</strain>
    </source>
</reference>
<reference evidence="1 2" key="1">
    <citation type="submission" date="2016-04" db="EMBL/GenBank/DDBJ databases">
        <title>Genome analyses suggest a sexual origin of heterokaryosis in a supposedly ancient asexual fungus.</title>
        <authorList>
            <person name="Ropars J."/>
            <person name="Sedzielewska K."/>
            <person name="Noel J."/>
            <person name="Charron P."/>
            <person name="Farinelli L."/>
            <person name="Marton T."/>
            <person name="Kruger M."/>
            <person name="Pelin A."/>
            <person name="Brachmann A."/>
            <person name="Corradi N."/>
        </authorList>
    </citation>
    <scope>NUCLEOTIDE SEQUENCE [LARGE SCALE GENOMIC DNA]</scope>
    <source>
        <strain evidence="1 2">A5</strain>
    </source>
</reference>
<organism evidence="1 2">
    <name type="scientific">Rhizophagus irregularis</name>
    <dbReference type="NCBI Taxonomy" id="588596"/>
    <lineage>
        <taxon>Eukaryota</taxon>
        <taxon>Fungi</taxon>
        <taxon>Fungi incertae sedis</taxon>
        <taxon>Mucoromycota</taxon>
        <taxon>Glomeromycotina</taxon>
        <taxon>Glomeromycetes</taxon>
        <taxon>Glomerales</taxon>
        <taxon>Glomeraceae</taxon>
        <taxon>Rhizophagus</taxon>
    </lineage>
</organism>
<evidence type="ECO:0000313" key="1">
    <source>
        <dbReference type="EMBL" id="PKC02520.1"/>
    </source>
</evidence>
<dbReference type="Gene3D" id="3.30.420.10">
    <property type="entry name" value="Ribonuclease H-like superfamily/Ribonuclease H"/>
    <property type="match status" value="1"/>
</dbReference>
<proteinExistence type="predicted"/>
<gene>
    <name evidence="1" type="ORF">RhiirA5_297373</name>
</gene>
<sequence length="128" mass="15300">MVKRLQWAKKHKKFDWKRVIFTDENTFQLFQSNRKIWQFAGRRKVFCMVKHPQKVHVWGCFSAQGFGKLICFEQNLNAIFMCNIYEKGLLPSACEFFGEDSINWILQEDNDPKHRSKSYRKCLATSKN</sequence>
<dbReference type="EMBL" id="LLXJ01001369">
    <property type="protein sequence ID" value="PKC02520.1"/>
    <property type="molecule type" value="Genomic_DNA"/>
</dbReference>
<dbReference type="GO" id="GO:0003676">
    <property type="term" value="F:nucleic acid binding"/>
    <property type="evidence" value="ECO:0007669"/>
    <property type="project" value="InterPro"/>
</dbReference>
<accession>A0A2N0P6N8</accession>
<name>A0A2N0P6N8_9GLOM</name>
<comment type="caution">
    <text evidence="1">The sequence shown here is derived from an EMBL/GenBank/DDBJ whole genome shotgun (WGS) entry which is preliminary data.</text>
</comment>
<dbReference type="Proteomes" id="UP000232722">
    <property type="component" value="Unassembled WGS sequence"/>
</dbReference>